<evidence type="ECO:0000256" key="8">
    <source>
        <dbReference type="ARBA" id="ARBA00023163"/>
    </source>
</evidence>
<evidence type="ECO:0000256" key="5">
    <source>
        <dbReference type="ARBA" id="ARBA00022771"/>
    </source>
</evidence>
<evidence type="ECO:0000313" key="14">
    <source>
        <dbReference type="Proteomes" id="UP000663845"/>
    </source>
</evidence>
<dbReference type="Pfam" id="PF00096">
    <property type="entry name" value="zf-C2H2"/>
    <property type="match status" value="2"/>
</dbReference>
<dbReference type="GO" id="GO:0005634">
    <property type="term" value="C:nucleus"/>
    <property type="evidence" value="ECO:0007669"/>
    <property type="project" value="UniProtKB-SubCell"/>
</dbReference>
<keyword evidence="4" id="KW-0677">Repeat</keyword>
<feature type="domain" description="C2H2-type" evidence="11">
    <location>
        <begin position="180"/>
        <end position="207"/>
    </location>
</feature>
<dbReference type="AlphaFoldDB" id="A0A815CHV7"/>
<dbReference type="GO" id="GO:0000977">
    <property type="term" value="F:RNA polymerase II transcription regulatory region sequence-specific DNA binding"/>
    <property type="evidence" value="ECO:0007669"/>
    <property type="project" value="TreeGrafter"/>
</dbReference>
<comment type="caution">
    <text evidence="12">The sequence shown here is derived from an EMBL/GenBank/DDBJ whole genome shotgun (WGS) entry which is preliminary data.</text>
</comment>
<dbReference type="Pfam" id="PF13912">
    <property type="entry name" value="zf-C2H2_6"/>
    <property type="match status" value="1"/>
</dbReference>
<sequence>MCLRLDSLSTTPTISLNNTEINTSINIYPSTDLLQYNLSNISTQFFYHLFNFETNHTFDHEMLRSNNLEPFSFGKRKFMISQQRFNFAKLADEVIKDKEDTSHSPLSYNINNLLTSSSQLVPAAITSGISLLAQSNNSNDSPLHSVLATNCNTVNKQSRQVCVSNNGIDSNKRKKRSKEYICQYCNRHFTKSYNLLIHIRTHTNERPYICDICDKAFRRQDHLRDHKYTHSKEKPYQCLDCGKGFCQSRTLIDHRTRIHKQQSISYDQ</sequence>
<evidence type="ECO:0000256" key="6">
    <source>
        <dbReference type="ARBA" id="ARBA00022833"/>
    </source>
</evidence>
<dbReference type="Gene3D" id="3.30.160.60">
    <property type="entry name" value="Classic Zinc Finger"/>
    <property type="match status" value="3"/>
</dbReference>
<dbReference type="InterPro" id="IPR036236">
    <property type="entry name" value="Znf_C2H2_sf"/>
</dbReference>
<reference evidence="12" key="1">
    <citation type="submission" date="2021-02" db="EMBL/GenBank/DDBJ databases">
        <authorList>
            <person name="Nowell W R."/>
        </authorList>
    </citation>
    <scope>NUCLEOTIDE SEQUENCE</scope>
</reference>
<gene>
    <name evidence="12" type="ORF">JYZ213_LOCUS31469</name>
    <name evidence="13" type="ORF">OXD698_LOCUS33906</name>
</gene>
<evidence type="ECO:0000256" key="4">
    <source>
        <dbReference type="ARBA" id="ARBA00022737"/>
    </source>
</evidence>
<evidence type="ECO:0000256" key="1">
    <source>
        <dbReference type="ARBA" id="ARBA00004123"/>
    </source>
</evidence>
<evidence type="ECO:0000256" key="10">
    <source>
        <dbReference type="PROSITE-ProRule" id="PRU00042"/>
    </source>
</evidence>
<comment type="subcellular location">
    <subcellularLocation>
        <location evidence="1">Nucleus</location>
    </subcellularLocation>
</comment>
<keyword evidence="3" id="KW-0479">Metal-binding</keyword>
<dbReference type="InterPro" id="IPR013087">
    <property type="entry name" value="Znf_C2H2_type"/>
</dbReference>
<evidence type="ECO:0000313" key="12">
    <source>
        <dbReference type="EMBL" id="CAF1285365.1"/>
    </source>
</evidence>
<keyword evidence="2" id="KW-0217">Developmental protein</keyword>
<keyword evidence="6" id="KW-0862">Zinc</keyword>
<dbReference type="FunFam" id="3.30.160.60:FF:000520">
    <property type="entry name" value="zinc finger protein 629 isoform X2"/>
    <property type="match status" value="1"/>
</dbReference>
<keyword evidence="7" id="KW-0805">Transcription regulation</keyword>
<dbReference type="FunFam" id="3.30.160.60:FF:000958">
    <property type="entry name" value="Odd skipped"/>
    <property type="match status" value="1"/>
</dbReference>
<evidence type="ECO:0000313" key="13">
    <source>
        <dbReference type="EMBL" id="CAF4074358.1"/>
    </source>
</evidence>
<dbReference type="PANTHER" id="PTHR14196">
    <property type="entry name" value="ODD-SKIPPED - RELATED"/>
    <property type="match status" value="1"/>
</dbReference>
<evidence type="ECO:0000256" key="2">
    <source>
        <dbReference type="ARBA" id="ARBA00022473"/>
    </source>
</evidence>
<feature type="domain" description="C2H2-type" evidence="11">
    <location>
        <begin position="236"/>
        <end position="264"/>
    </location>
</feature>
<dbReference type="FunFam" id="3.30.160.60:FF:000311">
    <property type="entry name" value="protein odd-skipped-related 2 isoform X1"/>
    <property type="match status" value="1"/>
</dbReference>
<keyword evidence="5 10" id="KW-0863">Zinc-finger</keyword>
<dbReference type="PROSITE" id="PS50157">
    <property type="entry name" value="ZINC_FINGER_C2H2_2"/>
    <property type="match status" value="3"/>
</dbReference>
<dbReference type="PROSITE" id="PS00028">
    <property type="entry name" value="ZINC_FINGER_C2H2_1"/>
    <property type="match status" value="3"/>
</dbReference>
<protein>
    <recommendedName>
        <fullName evidence="11">C2H2-type domain-containing protein</fullName>
    </recommendedName>
</protein>
<dbReference type="InterPro" id="IPR050717">
    <property type="entry name" value="C2H2-ZF_Transcription_Reg"/>
</dbReference>
<dbReference type="GO" id="GO:0000981">
    <property type="term" value="F:DNA-binding transcription factor activity, RNA polymerase II-specific"/>
    <property type="evidence" value="ECO:0007669"/>
    <property type="project" value="TreeGrafter"/>
</dbReference>
<organism evidence="12 14">
    <name type="scientific">Adineta steineri</name>
    <dbReference type="NCBI Taxonomy" id="433720"/>
    <lineage>
        <taxon>Eukaryota</taxon>
        <taxon>Metazoa</taxon>
        <taxon>Spiralia</taxon>
        <taxon>Gnathifera</taxon>
        <taxon>Rotifera</taxon>
        <taxon>Eurotatoria</taxon>
        <taxon>Bdelloidea</taxon>
        <taxon>Adinetida</taxon>
        <taxon>Adinetidae</taxon>
        <taxon>Adineta</taxon>
    </lineage>
</organism>
<name>A0A815CHV7_9BILA</name>
<evidence type="ECO:0000259" key="11">
    <source>
        <dbReference type="PROSITE" id="PS50157"/>
    </source>
</evidence>
<dbReference type="Proteomes" id="UP000663845">
    <property type="component" value="Unassembled WGS sequence"/>
</dbReference>
<feature type="domain" description="C2H2-type" evidence="11">
    <location>
        <begin position="208"/>
        <end position="235"/>
    </location>
</feature>
<evidence type="ECO:0000256" key="9">
    <source>
        <dbReference type="ARBA" id="ARBA00023242"/>
    </source>
</evidence>
<dbReference type="GO" id="GO:0001655">
    <property type="term" value="P:urogenital system development"/>
    <property type="evidence" value="ECO:0007669"/>
    <property type="project" value="TreeGrafter"/>
</dbReference>
<dbReference type="GO" id="GO:0008270">
    <property type="term" value="F:zinc ion binding"/>
    <property type="evidence" value="ECO:0007669"/>
    <property type="project" value="UniProtKB-KW"/>
</dbReference>
<evidence type="ECO:0000256" key="3">
    <source>
        <dbReference type="ARBA" id="ARBA00022723"/>
    </source>
</evidence>
<accession>A0A815CHV7</accession>
<dbReference type="EMBL" id="CAJNOG010000532">
    <property type="protein sequence ID" value="CAF1285365.1"/>
    <property type="molecule type" value="Genomic_DNA"/>
</dbReference>
<keyword evidence="9" id="KW-0539">Nucleus</keyword>
<proteinExistence type="predicted"/>
<dbReference type="EMBL" id="CAJOAZ010004768">
    <property type="protein sequence ID" value="CAF4074358.1"/>
    <property type="molecule type" value="Genomic_DNA"/>
</dbReference>
<dbReference type="SUPFAM" id="SSF57667">
    <property type="entry name" value="beta-beta-alpha zinc fingers"/>
    <property type="match status" value="2"/>
</dbReference>
<evidence type="ECO:0000256" key="7">
    <source>
        <dbReference type="ARBA" id="ARBA00023015"/>
    </source>
</evidence>
<dbReference type="Proteomes" id="UP000663844">
    <property type="component" value="Unassembled WGS sequence"/>
</dbReference>
<dbReference type="SMART" id="SM00355">
    <property type="entry name" value="ZnF_C2H2"/>
    <property type="match status" value="3"/>
</dbReference>
<dbReference type="PANTHER" id="PTHR14196:SF0">
    <property type="entry name" value="PROTEIN BOWEL"/>
    <property type="match status" value="1"/>
</dbReference>
<keyword evidence="8" id="KW-0804">Transcription</keyword>